<keyword evidence="2" id="KW-0479">Metal-binding</keyword>
<dbReference type="InterPro" id="IPR000504">
    <property type="entry name" value="RRM_dom"/>
</dbReference>
<protein>
    <recommendedName>
        <fullName evidence="8">Protein gar2</fullName>
    </recommendedName>
</protein>
<accession>A0A6V7PDD3</accession>
<evidence type="ECO:0000259" key="5">
    <source>
        <dbReference type="PROSITE" id="PS50102"/>
    </source>
</evidence>
<evidence type="ECO:0000256" key="3">
    <source>
        <dbReference type="PROSITE-ProRule" id="PRU00176"/>
    </source>
</evidence>
<feature type="region of interest" description="Disordered" evidence="4">
    <location>
        <begin position="1"/>
        <end position="157"/>
    </location>
</feature>
<dbReference type="InterPro" id="IPR012677">
    <property type="entry name" value="Nucleotide-bd_a/b_plait_sf"/>
</dbReference>
<evidence type="ECO:0000259" key="6">
    <source>
        <dbReference type="PROSITE" id="PS50158"/>
    </source>
</evidence>
<feature type="compositionally biased region" description="Basic residues" evidence="4">
    <location>
        <begin position="53"/>
        <end position="67"/>
    </location>
</feature>
<organism evidence="7">
    <name type="scientific">Ananas comosus var. bracteatus</name>
    <name type="common">red pineapple</name>
    <dbReference type="NCBI Taxonomy" id="296719"/>
    <lineage>
        <taxon>Eukaryota</taxon>
        <taxon>Viridiplantae</taxon>
        <taxon>Streptophyta</taxon>
        <taxon>Embryophyta</taxon>
        <taxon>Tracheophyta</taxon>
        <taxon>Spermatophyta</taxon>
        <taxon>Magnoliopsida</taxon>
        <taxon>Liliopsida</taxon>
        <taxon>Poales</taxon>
        <taxon>Bromeliaceae</taxon>
        <taxon>Bromelioideae</taxon>
        <taxon>Ananas</taxon>
    </lineage>
</organism>
<evidence type="ECO:0008006" key="8">
    <source>
        <dbReference type="Google" id="ProtNLM"/>
    </source>
</evidence>
<feature type="compositionally biased region" description="Basic residues" evidence="4">
    <location>
        <begin position="1"/>
        <end position="12"/>
    </location>
</feature>
<dbReference type="AlphaFoldDB" id="A0A6V7PDD3"/>
<feature type="domain" description="CCHC-type" evidence="6">
    <location>
        <begin position="395"/>
        <end position="410"/>
    </location>
</feature>
<evidence type="ECO:0000256" key="4">
    <source>
        <dbReference type="SAM" id="MobiDB-lite"/>
    </source>
</evidence>
<dbReference type="Gene3D" id="3.30.70.330">
    <property type="match status" value="2"/>
</dbReference>
<dbReference type="CDD" id="cd12271">
    <property type="entry name" value="RRM1_PHIP1"/>
    <property type="match status" value="1"/>
</dbReference>
<feature type="compositionally biased region" description="Basic and acidic residues" evidence="4">
    <location>
        <begin position="25"/>
        <end position="37"/>
    </location>
</feature>
<dbReference type="SMART" id="SM00360">
    <property type="entry name" value="RRM"/>
    <property type="match status" value="2"/>
</dbReference>
<dbReference type="PROSITE" id="PS50158">
    <property type="entry name" value="ZF_CCHC"/>
    <property type="match status" value="1"/>
</dbReference>
<dbReference type="Pfam" id="PF00098">
    <property type="entry name" value="zf-CCHC"/>
    <property type="match status" value="1"/>
</dbReference>
<dbReference type="InterPro" id="IPR035979">
    <property type="entry name" value="RBD_domain_sf"/>
</dbReference>
<dbReference type="InterPro" id="IPR036875">
    <property type="entry name" value="Znf_CCHC_sf"/>
</dbReference>
<feature type="compositionally biased region" description="Basic and acidic residues" evidence="4">
    <location>
        <begin position="97"/>
        <end position="116"/>
    </location>
</feature>
<dbReference type="InterPro" id="IPR034361">
    <property type="entry name" value="PHIP1_RRM1"/>
</dbReference>
<name>A0A6V7PDD3_ANACO</name>
<dbReference type="PANTHER" id="PTHR23236:SF24">
    <property type="entry name" value="PHRAGMOPLASTIN INTERACTING PROTEIN 1"/>
    <property type="match status" value="1"/>
</dbReference>
<keyword evidence="2" id="KW-0862">Zinc</keyword>
<dbReference type="InterPro" id="IPR001878">
    <property type="entry name" value="Znf_CCHC"/>
</dbReference>
<dbReference type="PANTHER" id="PTHR23236">
    <property type="entry name" value="EUKARYOTIC TRANSLATION INITIATION FACTOR 4B/4H"/>
    <property type="match status" value="1"/>
</dbReference>
<dbReference type="Pfam" id="PF00076">
    <property type="entry name" value="RRM_1"/>
    <property type="match status" value="2"/>
</dbReference>
<dbReference type="Gene3D" id="4.10.60.10">
    <property type="entry name" value="Zinc finger, CCHC-type"/>
    <property type="match status" value="1"/>
</dbReference>
<evidence type="ECO:0000256" key="2">
    <source>
        <dbReference type="PROSITE-ProRule" id="PRU00047"/>
    </source>
</evidence>
<dbReference type="SUPFAM" id="SSF54928">
    <property type="entry name" value="RNA-binding domain, RBD"/>
    <property type="match status" value="2"/>
</dbReference>
<dbReference type="EMBL" id="LR862147">
    <property type="protein sequence ID" value="CAD1828734.1"/>
    <property type="molecule type" value="Genomic_DNA"/>
</dbReference>
<reference evidence="7" key="1">
    <citation type="submission" date="2020-07" db="EMBL/GenBank/DDBJ databases">
        <authorList>
            <person name="Lin J."/>
        </authorList>
    </citation>
    <scope>NUCLEOTIDE SEQUENCE</scope>
</reference>
<keyword evidence="2" id="KW-0863">Zinc-finger</keyword>
<keyword evidence="1 3" id="KW-0694">RNA-binding</keyword>
<gene>
    <name evidence="7" type="ORF">CB5_LOCUS11945</name>
</gene>
<feature type="compositionally biased region" description="Basic and acidic residues" evidence="4">
    <location>
        <begin position="131"/>
        <end position="157"/>
    </location>
</feature>
<feature type="domain" description="RRM" evidence="5">
    <location>
        <begin position="187"/>
        <end position="264"/>
    </location>
</feature>
<dbReference type="GO" id="GO:0008270">
    <property type="term" value="F:zinc ion binding"/>
    <property type="evidence" value="ECO:0007669"/>
    <property type="project" value="UniProtKB-KW"/>
</dbReference>
<dbReference type="SMART" id="SM00343">
    <property type="entry name" value="ZnF_C2HC"/>
    <property type="match status" value="1"/>
</dbReference>
<dbReference type="GO" id="GO:0003723">
    <property type="term" value="F:RNA binding"/>
    <property type="evidence" value="ECO:0007669"/>
    <property type="project" value="UniProtKB-UniRule"/>
</dbReference>
<evidence type="ECO:0000313" key="7">
    <source>
        <dbReference type="EMBL" id="CAD1828734.1"/>
    </source>
</evidence>
<sequence>MVLSHKKLKQKLRSLLAHSAAGESEGPREDDAAREEIDQQVESIKELLGSKSRGSKPSKRPRRKKKPLPSSEESKSSEGDEGISEGVKENGGGVGVEEEKKSGKRKREEVDGDKESKKKKKKKKKLKEKQKKKEDKNTEKEKKRKGEEDEKEVEGNEKVVVESIQSINTAESVMLIYLYVLSEQNVKKVYVGGIPYYSTEDDIKSFFEGCGTVTEIDCMTFPESGKFRGIAILSFKTEAAANRALALDGADMGGFYLKIQPYKFNRTQKPDFAPQIVEGYNRIYVGNLSWDITEDDLRNFFSNCKISSIRFGTDKETGDFKGYAHVDFADNESLLAALKLDQKVVYGRPVRITCAIPKRTISTREVETKSASKPNNVEESGDGASSGKKKKRRTCYVCGTPGHLSSSCPQKKAGEGDGPSGVTELKTSRKSI</sequence>
<dbReference type="SUPFAM" id="SSF57756">
    <property type="entry name" value="Retrovirus zinc finger-like domains"/>
    <property type="match status" value="1"/>
</dbReference>
<proteinExistence type="predicted"/>
<feature type="compositionally biased region" description="Basic residues" evidence="4">
    <location>
        <begin position="117"/>
        <end position="130"/>
    </location>
</feature>
<dbReference type="PROSITE" id="PS50102">
    <property type="entry name" value="RRM"/>
    <property type="match status" value="2"/>
</dbReference>
<feature type="domain" description="RRM" evidence="5">
    <location>
        <begin position="281"/>
        <end position="357"/>
    </location>
</feature>
<evidence type="ECO:0000256" key="1">
    <source>
        <dbReference type="ARBA" id="ARBA00022884"/>
    </source>
</evidence>
<feature type="region of interest" description="Disordered" evidence="4">
    <location>
        <begin position="364"/>
        <end position="432"/>
    </location>
</feature>